<sequence length="54" mass="5763">MDFPGSDQCRPRAHDGLRDLDEGQPPVATAGRGSTLTGIGWRRRSNLIANSQAG</sequence>
<evidence type="ECO:0000313" key="3">
    <source>
        <dbReference type="Proteomes" id="UP000007947"/>
    </source>
</evidence>
<proteinExistence type="predicted"/>
<reference evidence="2 3" key="1">
    <citation type="submission" date="2011-05" db="EMBL/GenBank/DDBJ databases">
        <title>Whole genome sequence of Microlunatus phosphovorus NM-1.</title>
        <authorList>
            <person name="Hosoyama A."/>
            <person name="Sasaki K."/>
            <person name="Harada T."/>
            <person name="Igarashi R."/>
            <person name="Kawakoshi A."/>
            <person name="Sasagawa M."/>
            <person name="Fukada J."/>
            <person name="Nakamura S."/>
            <person name="Katano Y."/>
            <person name="Hanada S."/>
            <person name="Kamagata Y."/>
            <person name="Nakamura N."/>
            <person name="Yamazaki S."/>
            <person name="Fujita N."/>
        </authorList>
    </citation>
    <scope>NUCLEOTIDE SEQUENCE [LARGE SCALE GENOMIC DNA]</scope>
    <source>
        <strain evidence="3">ATCC 700054 / DSM 10555 / JCM 9379 / NBRC 101784 / NCIMB 13414 / VKM Ac-1990 / NM-1</strain>
    </source>
</reference>
<organism evidence="2 3">
    <name type="scientific">Microlunatus phosphovorus (strain ATCC 700054 / DSM 10555 / JCM 9379 / NBRC 101784 / NCIMB 13414 / VKM Ac-1990 / NM-1)</name>
    <dbReference type="NCBI Taxonomy" id="1032480"/>
    <lineage>
        <taxon>Bacteria</taxon>
        <taxon>Bacillati</taxon>
        <taxon>Actinomycetota</taxon>
        <taxon>Actinomycetes</taxon>
        <taxon>Propionibacteriales</taxon>
        <taxon>Propionibacteriaceae</taxon>
        <taxon>Microlunatus</taxon>
    </lineage>
</organism>
<dbReference type="STRING" id="1032480.MLP_27980"/>
<dbReference type="EMBL" id="AP012204">
    <property type="protein sequence ID" value="BAK35812.1"/>
    <property type="molecule type" value="Genomic_DNA"/>
</dbReference>
<protein>
    <submittedName>
        <fullName evidence="2">Uncharacterized protein</fullName>
    </submittedName>
</protein>
<feature type="region of interest" description="Disordered" evidence="1">
    <location>
        <begin position="1"/>
        <end position="36"/>
    </location>
</feature>
<evidence type="ECO:0000256" key="1">
    <source>
        <dbReference type="SAM" id="MobiDB-lite"/>
    </source>
</evidence>
<evidence type="ECO:0000313" key="2">
    <source>
        <dbReference type="EMBL" id="BAK35812.1"/>
    </source>
</evidence>
<feature type="compositionally biased region" description="Basic and acidic residues" evidence="1">
    <location>
        <begin position="9"/>
        <end position="21"/>
    </location>
</feature>
<keyword evidence="3" id="KW-1185">Reference proteome</keyword>
<dbReference type="KEGG" id="mph:MLP_27980"/>
<dbReference type="HOGENOM" id="CLU_3045411_0_0_11"/>
<dbReference type="AlphaFoldDB" id="F5XIE3"/>
<gene>
    <name evidence="2" type="ordered locus">MLP_27980</name>
</gene>
<dbReference type="Proteomes" id="UP000007947">
    <property type="component" value="Chromosome"/>
</dbReference>
<name>F5XIE3_MICPN</name>
<accession>F5XIE3</accession>